<dbReference type="SUPFAM" id="SSF51011">
    <property type="entry name" value="Glycosyl hydrolase domain"/>
    <property type="match status" value="1"/>
</dbReference>
<dbReference type="Proteomes" id="UP000237968">
    <property type="component" value="Unassembled WGS sequence"/>
</dbReference>
<proteinExistence type="predicted"/>
<keyword evidence="3" id="KW-1185">Reference proteome</keyword>
<feature type="domain" description="Glycosyl hydrolase family 13 catalytic" evidence="1">
    <location>
        <begin position="223"/>
        <end position="621"/>
    </location>
</feature>
<protein>
    <submittedName>
        <fullName evidence="2">Maltogenic alpha-amylase</fullName>
        <ecNumber evidence="2">3.2.1.133</ecNumber>
    </submittedName>
</protein>
<dbReference type="Gene3D" id="2.60.40.1180">
    <property type="entry name" value="Golgi alpha-mannosidase II"/>
    <property type="match status" value="1"/>
</dbReference>
<reference evidence="2 3" key="1">
    <citation type="submission" date="2018-03" db="EMBL/GenBank/DDBJ databases">
        <title>Draft Genome Sequences of the Obligatory Marine Myxobacteria Enhygromyxa salina SWB005.</title>
        <authorList>
            <person name="Poehlein A."/>
            <person name="Moghaddam J.A."/>
            <person name="Harms H."/>
            <person name="Alanjari M."/>
            <person name="Koenig G.M."/>
            <person name="Daniel R."/>
            <person name="Schaeberle T.F."/>
        </authorList>
    </citation>
    <scope>NUCLEOTIDE SEQUENCE [LARGE SCALE GENOMIC DNA]</scope>
    <source>
        <strain evidence="2 3">SWB005</strain>
    </source>
</reference>
<keyword evidence="2" id="KW-0326">Glycosidase</keyword>
<dbReference type="PANTHER" id="PTHR10357">
    <property type="entry name" value="ALPHA-AMYLASE FAMILY MEMBER"/>
    <property type="match status" value="1"/>
</dbReference>
<dbReference type="EC" id="3.2.1.133" evidence="2"/>
<dbReference type="SMART" id="SM00642">
    <property type="entry name" value="Aamy"/>
    <property type="match status" value="1"/>
</dbReference>
<dbReference type="Pfam" id="PF00128">
    <property type="entry name" value="Alpha-amylase"/>
    <property type="match status" value="1"/>
</dbReference>
<dbReference type="AlphaFoldDB" id="A0A2S9YBF0"/>
<dbReference type="InterPro" id="IPR013783">
    <property type="entry name" value="Ig-like_fold"/>
</dbReference>
<dbReference type="Gene3D" id="3.20.20.80">
    <property type="entry name" value="Glycosidases"/>
    <property type="match status" value="1"/>
</dbReference>
<dbReference type="InterPro" id="IPR014756">
    <property type="entry name" value="Ig_E-set"/>
</dbReference>
<dbReference type="SMR" id="A0A2S9YBF0"/>
<dbReference type="GO" id="GO:0005975">
    <property type="term" value="P:carbohydrate metabolic process"/>
    <property type="evidence" value="ECO:0007669"/>
    <property type="project" value="InterPro"/>
</dbReference>
<dbReference type="SUPFAM" id="SSF51445">
    <property type="entry name" value="(Trans)glycosidases"/>
    <property type="match status" value="1"/>
</dbReference>
<gene>
    <name evidence="2" type="primary">amyM</name>
    <name evidence="2" type="ORF">ENSA5_23560</name>
</gene>
<dbReference type="InterPro" id="IPR017853">
    <property type="entry name" value="GH"/>
</dbReference>
<evidence type="ECO:0000313" key="2">
    <source>
        <dbReference type="EMBL" id="PRQ02429.1"/>
    </source>
</evidence>
<organism evidence="2 3">
    <name type="scientific">Enhygromyxa salina</name>
    <dbReference type="NCBI Taxonomy" id="215803"/>
    <lineage>
        <taxon>Bacteria</taxon>
        <taxon>Pseudomonadati</taxon>
        <taxon>Myxococcota</taxon>
        <taxon>Polyangia</taxon>
        <taxon>Nannocystales</taxon>
        <taxon>Nannocystaceae</taxon>
        <taxon>Enhygromyxa</taxon>
    </lineage>
</organism>
<evidence type="ECO:0000259" key="1">
    <source>
        <dbReference type="SMART" id="SM00642"/>
    </source>
</evidence>
<accession>A0A2S9YBF0</accession>
<dbReference type="OrthoDB" id="9760647at2"/>
<evidence type="ECO:0000313" key="3">
    <source>
        <dbReference type="Proteomes" id="UP000237968"/>
    </source>
</evidence>
<dbReference type="Gene3D" id="2.60.40.10">
    <property type="entry name" value="Immunoglobulins"/>
    <property type="match status" value="1"/>
</dbReference>
<name>A0A2S9YBF0_9BACT</name>
<dbReference type="SUPFAM" id="SSF81296">
    <property type="entry name" value="E set domains"/>
    <property type="match status" value="1"/>
</dbReference>
<dbReference type="InterPro" id="IPR013780">
    <property type="entry name" value="Glyco_hydro_b"/>
</dbReference>
<keyword evidence="2" id="KW-0378">Hydrolase</keyword>
<sequence>MSRIPGLIAVLVWLSGCTSDAGEQGPPRRDCKAVIWAQAGHPRSALHVIGSFDGWATPGASMVARDEGWRALALDLPPGEYGYLIVEDGAARLDEHNPLTTFRADDGREVSRLYVEDCGEPALTVAADELGVDDGRVSVRARFWAADTEPAHALAPASVATELSVEHSSAADGTIELSSATLARGRHAFEVEAEDTAGRRAQARVSVFVDPIAPSFDDAVIYQIMIDRFYADDGVALSDPLTPASRAGGTLGGVEAAVEDGYFEALGVSALWLSPVYQGPDEAREGTDGRLYEGYHGYWVSDSRAVDERIGGEDALRSLIATAHARGLAVILDVVPNHVYETHEIVAQGHAQGWFNEHPSECVCGTPSCPWSGFMQTCWFAPYLPDLRLEHPDAMNFAVGELLWWIDTYEIDGLRIDAVPMMPRAASRRIAHEVRARTAPGRDRLLLGEVFTGPGTPGVAGLRAYLGHDGLDSVFDFPLMWALRDVLATDSAGFTTLDALLDHTEAELAGSGAVLGRMLGNHDVERFVSVVVGDGGGAPWTQPASQPEGSTEAGARALDRVALALTLQLTLPGMPVLYYGDELALAGADDPDNRRVMPDLASLSPSRLALLDHARTLGRLRRCSPALRSRVRQTLHVGDDTYAYVRVAADGVGGALVLVSRADDPRSIYVPGTALAAGRYRDALGGGTLDLGEGGVEIELGPRSAMVLLPEDDACAP</sequence>
<dbReference type="PROSITE" id="PS51257">
    <property type="entry name" value="PROKAR_LIPOPROTEIN"/>
    <property type="match status" value="1"/>
</dbReference>
<dbReference type="RefSeq" id="WP_106391772.1">
    <property type="nucleotide sequence ID" value="NZ_PVNK01000119.1"/>
</dbReference>
<comment type="caution">
    <text evidence="2">The sequence shown here is derived from an EMBL/GenBank/DDBJ whole genome shotgun (WGS) entry which is preliminary data.</text>
</comment>
<dbReference type="EMBL" id="PVNK01000119">
    <property type="protein sequence ID" value="PRQ02429.1"/>
    <property type="molecule type" value="Genomic_DNA"/>
</dbReference>
<dbReference type="GO" id="GO:0043897">
    <property type="term" value="F:glucan 1,4-alpha-maltohydrolase activity"/>
    <property type="evidence" value="ECO:0007669"/>
    <property type="project" value="UniProtKB-EC"/>
</dbReference>
<dbReference type="InterPro" id="IPR006047">
    <property type="entry name" value="GH13_cat_dom"/>
</dbReference>